<evidence type="ECO:0000313" key="1">
    <source>
        <dbReference type="EMBL" id="KAJ7204659.1"/>
    </source>
</evidence>
<protein>
    <submittedName>
        <fullName evidence="1">Uncharacterized protein</fullName>
    </submittedName>
</protein>
<sequence length="288" mass="31666">MSAHAEQPRTATCAGAVVYTVQRDGQRPRCMWARVPLERSVHVGVPGACSMLVAVTLTIIRVQSLLAGGRRGGGEPEAGARGWERVRVVDRVVHADTAAGPWPWLEARDASESELLRRVRVLVSNRDLSSATLTSTLPPLTRALNSPPALCCGIRSPTAPLYGLGWRCAYGDILNRHPEGLGCLSSVKNVSVLPLWDETGNWDKFEGKIKFEPRFVYHSYNELAEGDYRDIVCFITFNTDADSLKGLLTSEGELTTDGKDFVEAAKTVLKIDSEEEGDTFMWYRCSPL</sequence>
<dbReference type="AlphaFoldDB" id="A0AAD6V7T3"/>
<accession>A0AAD6V7T3</accession>
<reference evidence="1" key="1">
    <citation type="submission" date="2023-03" db="EMBL/GenBank/DDBJ databases">
        <title>Massive genome expansion in bonnet fungi (Mycena s.s.) driven by repeated elements and novel gene families across ecological guilds.</title>
        <authorList>
            <consortium name="Lawrence Berkeley National Laboratory"/>
            <person name="Harder C.B."/>
            <person name="Miyauchi S."/>
            <person name="Viragh M."/>
            <person name="Kuo A."/>
            <person name="Thoen E."/>
            <person name="Andreopoulos B."/>
            <person name="Lu D."/>
            <person name="Skrede I."/>
            <person name="Drula E."/>
            <person name="Henrissat B."/>
            <person name="Morin E."/>
            <person name="Kohler A."/>
            <person name="Barry K."/>
            <person name="LaButti K."/>
            <person name="Morin E."/>
            <person name="Salamov A."/>
            <person name="Lipzen A."/>
            <person name="Mereny Z."/>
            <person name="Hegedus B."/>
            <person name="Baldrian P."/>
            <person name="Stursova M."/>
            <person name="Weitz H."/>
            <person name="Taylor A."/>
            <person name="Grigoriev I.V."/>
            <person name="Nagy L.G."/>
            <person name="Martin F."/>
            <person name="Kauserud H."/>
        </authorList>
    </citation>
    <scope>NUCLEOTIDE SEQUENCE</scope>
    <source>
        <strain evidence="1">9144</strain>
    </source>
</reference>
<dbReference type="EMBL" id="JARJCW010000046">
    <property type="protein sequence ID" value="KAJ7204659.1"/>
    <property type="molecule type" value="Genomic_DNA"/>
</dbReference>
<dbReference type="Proteomes" id="UP001219525">
    <property type="component" value="Unassembled WGS sequence"/>
</dbReference>
<name>A0AAD6V7T3_9AGAR</name>
<comment type="caution">
    <text evidence="1">The sequence shown here is derived from an EMBL/GenBank/DDBJ whole genome shotgun (WGS) entry which is preliminary data.</text>
</comment>
<proteinExistence type="predicted"/>
<evidence type="ECO:0000313" key="2">
    <source>
        <dbReference type="Proteomes" id="UP001219525"/>
    </source>
</evidence>
<organism evidence="1 2">
    <name type="scientific">Mycena pura</name>
    <dbReference type="NCBI Taxonomy" id="153505"/>
    <lineage>
        <taxon>Eukaryota</taxon>
        <taxon>Fungi</taxon>
        <taxon>Dikarya</taxon>
        <taxon>Basidiomycota</taxon>
        <taxon>Agaricomycotina</taxon>
        <taxon>Agaricomycetes</taxon>
        <taxon>Agaricomycetidae</taxon>
        <taxon>Agaricales</taxon>
        <taxon>Marasmiineae</taxon>
        <taxon>Mycenaceae</taxon>
        <taxon>Mycena</taxon>
    </lineage>
</organism>
<gene>
    <name evidence="1" type="ORF">GGX14DRAFT_569230</name>
</gene>
<keyword evidence="2" id="KW-1185">Reference proteome</keyword>